<dbReference type="AlphaFoldDB" id="A0A2P2NWR0"/>
<keyword evidence="1" id="KW-1133">Transmembrane helix</keyword>
<keyword evidence="1" id="KW-0472">Membrane</keyword>
<organism evidence="2">
    <name type="scientific">Rhizophora mucronata</name>
    <name type="common">Asiatic mangrove</name>
    <dbReference type="NCBI Taxonomy" id="61149"/>
    <lineage>
        <taxon>Eukaryota</taxon>
        <taxon>Viridiplantae</taxon>
        <taxon>Streptophyta</taxon>
        <taxon>Embryophyta</taxon>
        <taxon>Tracheophyta</taxon>
        <taxon>Spermatophyta</taxon>
        <taxon>Magnoliopsida</taxon>
        <taxon>eudicotyledons</taxon>
        <taxon>Gunneridae</taxon>
        <taxon>Pentapetalae</taxon>
        <taxon>rosids</taxon>
        <taxon>fabids</taxon>
        <taxon>Malpighiales</taxon>
        <taxon>Rhizophoraceae</taxon>
        <taxon>Rhizophora</taxon>
    </lineage>
</organism>
<evidence type="ECO:0000313" key="2">
    <source>
        <dbReference type="EMBL" id="MBX46922.1"/>
    </source>
</evidence>
<evidence type="ECO:0000256" key="1">
    <source>
        <dbReference type="SAM" id="Phobius"/>
    </source>
</evidence>
<feature type="transmembrane region" description="Helical" evidence="1">
    <location>
        <begin position="12"/>
        <end position="30"/>
    </location>
</feature>
<name>A0A2P2NWR0_RHIMU</name>
<keyword evidence="1" id="KW-0812">Transmembrane</keyword>
<protein>
    <submittedName>
        <fullName evidence="2">Uncharacterized protein</fullName>
    </submittedName>
</protein>
<dbReference type="EMBL" id="GGEC01066438">
    <property type="protein sequence ID" value="MBX46922.1"/>
    <property type="molecule type" value="Transcribed_RNA"/>
</dbReference>
<accession>A0A2P2NWR0</accession>
<proteinExistence type="predicted"/>
<reference evidence="2" key="1">
    <citation type="submission" date="2018-02" db="EMBL/GenBank/DDBJ databases">
        <title>Rhizophora mucronata_Transcriptome.</title>
        <authorList>
            <person name="Meera S.P."/>
            <person name="Sreeshan A."/>
            <person name="Augustine A."/>
        </authorList>
    </citation>
    <scope>NUCLEOTIDE SEQUENCE</scope>
    <source>
        <tissue evidence="2">Leaf</tissue>
    </source>
</reference>
<sequence length="31" mass="3679">MVNNSSNNKYKVTHFLLCRIISFYIPTTIFN</sequence>